<protein>
    <submittedName>
        <fullName evidence="3">Putative integral membrane protein</fullName>
    </submittedName>
</protein>
<evidence type="ECO:0000313" key="4">
    <source>
        <dbReference type="Proteomes" id="UP000306509"/>
    </source>
</evidence>
<keyword evidence="1" id="KW-1133">Transmembrane helix</keyword>
<feature type="transmembrane region" description="Helical" evidence="1">
    <location>
        <begin position="47"/>
        <end position="63"/>
    </location>
</feature>
<accession>A0A4U8Q708</accession>
<feature type="domain" description="DUF1648" evidence="2">
    <location>
        <begin position="11"/>
        <end position="54"/>
    </location>
</feature>
<evidence type="ECO:0000259" key="2">
    <source>
        <dbReference type="Pfam" id="PF07853"/>
    </source>
</evidence>
<dbReference type="InterPro" id="IPR012867">
    <property type="entry name" value="DUF1648"/>
</dbReference>
<organism evidence="3 4">
    <name type="scientific">Robinsoniella peoriensis</name>
    <dbReference type="NCBI Taxonomy" id="180332"/>
    <lineage>
        <taxon>Bacteria</taxon>
        <taxon>Bacillati</taxon>
        <taxon>Bacillota</taxon>
        <taxon>Clostridia</taxon>
        <taxon>Lachnospirales</taxon>
        <taxon>Lachnospiraceae</taxon>
        <taxon>Robinsoniella</taxon>
    </lineage>
</organism>
<dbReference type="STRING" id="180332.GCA_000797495_05025"/>
<dbReference type="Pfam" id="PF07853">
    <property type="entry name" value="DUF1648"/>
    <property type="match status" value="1"/>
</dbReference>
<dbReference type="AlphaFoldDB" id="A0A4U8Q708"/>
<name>A0A4U8Q708_9FIRM</name>
<dbReference type="Proteomes" id="UP000306509">
    <property type="component" value="Unassembled WGS sequence"/>
</dbReference>
<feature type="transmembrane region" description="Helical" evidence="1">
    <location>
        <begin position="112"/>
        <end position="133"/>
    </location>
</feature>
<sequence length="143" mass="16015">MKLEYRIFTVLMAVPFFIAVTGLFFLPSKVVMHWNIRGEADGYGSKFVLLLLPFAAGFMGLFLKEMFKSEKKSIAGAFGINIGTLVYFNLMEVVFIAGAYCGAKGMRLPDWLGINQSLFLSGVIAVISGVVCWKWEQKRIKNK</sequence>
<feature type="transmembrane region" description="Helical" evidence="1">
    <location>
        <begin position="75"/>
        <end position="100"/>
    </location>
</feature>
<reference evidence="3 4" key="1">
    <citation type="journal article" date="2019" name="Anaerobe">
        <title>Detection of Robinsoniella peoriensis in multiple bone samples of a trauma patient.</title>
        <authorList>
            <person name="Schrottner P."/>
            <person name="Hartwich K."/>
            <person name="Bunk B."/>
            <person name="Schober I."/>
            <person name="Helbig S."/>
            <person name="Rudolph W.W."/>
            <person name="Gunzer F."/>
        </authorList>
    </citation>
    <scope>NUCLEOTIDE SEQUENCE [LARGE SCALE GENOMIC DNA]</scope>
    <source>
        <strain evidence="3 4">DSM 106044</strain>
    </source>
</reference>
<keyword evidence="1" id="KW-0812">Transmembrane</keyword>
<keyword evidence="4" id="KW-1185">Reference proteome</keyword>
<dbReference type="EMBL" id="QGQD01000051">
    <property type="protein sequence ID" value="TLD00651.1"/>
    <property type="molecule type" value="Genomic_DNA"/>
</dbReference>
<dbReference type="RefSeq" id="WP_138002536.1">
    <property type="nucleotide sequence ID" value="NZ_QGQD01000051.1"/>
</dbReference>
<proteinExistence type="predicted"/>
<evidence type="ECO:0000313" key="3">
    <source>
        <dbReference type="EMBL" id="TLD00651.1"/>
    </source>
</evidence>
<keyword evidence="1" id="KW-0472">Membrane</keyword>
<feature type="transmembrane region" description="Helical" evidence="1">
    <location>
        <begin position="7"/>
        <end position="27"/>
    </location>
</feature>
<evidence type="ECO:0000256" key="1">
    <source>
        <dbReference type="SAM" id="Phobius"/>
    </source>
</evidence>
<gene>
    <name evidence="3" type="ORF">DSM106044_02483</name>
</gene>
<comment type="caution">
    <text evidence="3">The sequence shown here is derived from an EMBL/GenBank/DDBJ whole genome shotgun (WGS) entry which is preliminary data.</text>
</comment>